<dbReference type="OrthoDB" id="3695075at2"/>
<dbReference type="Proteomes" id="UP000199494">
    <property type="component" value="Unassembled WGS sequence"/>
</dbReference>
<keyword evidence="4" id="KW-1185">Reference proteome</keyword>
<dbReference type="AlphaFoldDB" id="A0A222VII1"/>
<dbReference type="RefSeq" id="WP_091801117.1">
    <property type="nucleotide sequence ID" value="NZ_CP016353.1"/>
</dbReference>
<keyword evidence="2" id="KW-0472">Membrane</keyword>
<dbReference type="KEGG" id="pmad:BAY61_00595"/>
<accession>A0A222VII1</accession>
<feature type="compositionally biased region" description="Low complexity" evidence="1">
    <location>
        <begin position="90"/>
        <end position="105"/>
    </location>
</feature>
<keyword evidence="2" id="KW-1133">Transmembrane helix</keyword>
<dbReference type="EMBL" id="FMZE01000003">
    <property type="protein sequence ID" value="SDC65526.1"/>
    <property type="molecule type" value="Genomic_DNA"/>
</dbReference>
<organism evidence="3 4">
    <name type="scientific">Prauserella marina</name>
    <dbReference type="NCBI Taxonomy" id="530584"/>
    <lineage>
        <taxon>Bacteria</taxon>
        <taxon>Bacillati</taxon>
        <taxon>Actinomycetota</taxon>
        <taxon>Actinomycetes</taxon>
        <taxon>Pseudonocardiales</taxon>
        <taxon>Pseudonocardiaceae</taxon>
        <taxon>Prauserella</taxon>
    </lineage>
</organism>
<feature type="transmembrane region" description="Helical" evidence="2">
    <location>
        <begin position="45"/>
        <end position="69"/>
    </location>
</feature>
<reference evidence="3 4" key="1">
    <citation type="submission" date="2016-10" db="EMBL/GenBank/DDBJ databases">
        <authorList>
            <person name="de Groot N.N."/>
        </authorList>
    </citation>
    <scope>NUCLEOTIDE SEQUENCE [LARGE SCALE GENOMIC DNA]</scope>
    <source>
        <strain evidence="3 4">CGMCC 4.5506</strain>
    </source>
</reference>
<evidence type="ECO:0000256" key="2">
    <source>
        <dbReference type="SAM" id="Phobius"/>
    </source>
</evidence>
<name>A0A222VII1_9PSEU</name>
<evidence type="ECO:0000313" key="3">
    <source>
        <dbReference type="EMBL" id="SDC65526.1"/>
    </source>
</evidence>
<feature type="compositionally biased region" description="Low complexity" evidence="1">
    <location>
        <begin position="112"/>
        <end position="122"/>
    </location>
</feature>
<sequence length="276" mass="27337">MTDQNEPLDDELRRLFADARLDVSPREGAGEAIVAGAKRLRRRRAAMTGGGGALAVVALIAGGLTFGGLHNTGDQQDLPIAAPNSTERTPSASGEPSPGSASEEPQTPPPSQAQSQTGAPPSDTDVPSAPATPPSSSAPSGSVYAVGPVFGPDGYEALKLGMSYDDAVATGMLSGQGVPPPAGSCSTYQLAEGSSAIRDVSISGSNGVVGFRAGTAQTTNGIAAGATLDQLKASYPDLVASGSGYTAAAGGGAQYQFTVAGDTVTEVQLLAQGATC</sequence>
<feature type="region of interest" description="Disordered" evidence="1">
    <location>
        <begin position="75"/>
        <end position="142"/>
    </location>
</feature>
<dbReference type="STRING" id="530584.SAMN05421630_10370"/>
<evidence type="ECO:0000256" key="1">
    <source>
        <dbReference type="SAM" id="MobiDB-lite"/>
    </source>
</evidence>
<protein>
    <submittedName>
        <fullName evidence="3">Uncharacterized protein</fullName>
    </submittedName>
</protein>
<gene>
    <name evidence="3" type="ORF">SAMN05421630_10370</name>
</gene>
<evidence type="ECO:0000313" key="4">
    <source>
        <dbReference type="Proteomes" id="UP000199494"/>
    </source>
</evidence>
<proteinExistence type="predicted"/>
<keyword evidence="2" id="KW-0812">Transmembrane</keyword>